<comment type="similarity">
    <text evidence="1">In the N-terminal section; belongs to the CRISPR-associated nuclease Cas3-HD family.</text>
</comment>
<reference evidence="12 13" key="1">
    <citation type="submission" date="2019-08" db="EMBL/GenBank/DDBJ databases">
        <title>In-depth cultivation of the pig gut microbiome towards novel bacterial diversity and tailored functional studies.</title>
        <authorList>
            <person name="Wylensek D."/>
            <person name="Hitch T.C.A."/>
            <person name="Clavel T."/>
        </authorList>
    </citation>
    <scope>NUCLEOTIDE SEQUENCE [LARGE SCALE GENOMIC DNA]</scope>
    <source>
        <strain evidence="12 13">WCA-MUC-591-APC-3H</strain>
    </source>
</reference>
<dbReference type="GeneID" id="303114068"/>
<dbReference type="Gene3D" id="1.10.3210.30">
    <property type="match status" value="1"/>
</dbReference>
<evidence type="ECO:0000256" key="7">
    <source>
        <dbReference type="ARBA" id="ARBA00022806"/>
    </source>
</evidence>
<evidence type="ECO:0000256" key="4">
    <source>
        <dbReference type="ARBA" id="ARBA00022723"/>
    </source>
</evidence>
<gene>
    <name evidence="12" type="primary">cas3</name>
    <name evidence="12" type="ORF">FYJ64_01910</name>
</gene>
<evidence type="ECO:0000256" key="9">
    <source>
        <dbReference type="ARBA" id="ARBA00023118"/>
    </source>
</evidence>
<dbReference type="GO" id="GO:0003723">
    <property type="term" value="F:RNA binding"/>
    <property type="evidence" value="ECO:0007669"/>
    <property type="project" value="TreeGrafter"/>
</dbReference>
<dbReference type="SMART" id="SM00490">
    <property type="entry name" value="HELICc"/>
    <property type="match status" value="1"/>
</dbReference>
<dbReference type="Proteomes" id="UP000474676">
    <property type="component" value="Unassembled WGS sequence"/>
</dbReference>
<dbReference type="PANTHER" id="PTHR47963:SF9">
    <property type="entry name" value="CRISPR-ASSOCIATED ENDONUCLEASE_HELICASE CAS3"/>
    <property type="match status" value="1"/>
</dbReference>
<keyword evidence="6" id="KW-0378">Hydrolase</keyword>
<dbReference type="GO" id="GO:0051607">
    <property type="term" value="P:defense response to virus"/>
    <property type="evidence" value="ECO:0007669"/>
    <property type="project" value="UniProtKB-KW"/>
</dbReference>
<evidence type="ECO:0000256" key="1">
    <source>
        <dbReference type="ARBA" id="ARBA00006847"/>
    </source>
</evidence>
<dbReference type="Gene3D" id="3.40.50.300">
    <property type="entry name" value="P-loop containing nucleotide triphosphate hydrolases"/>
    <property type="match status" value="2"/>
</dbReference>
<dbReference type="GO" id="GO:0004518">
    <property type="term" value="F:nuclease activity"/>
    <property type="evidence" value="ECO:0007669"/>
    <property type="project" value="UniProtKB-KW"/>
</dbReference>
<dbReference type="CDD" id="cd17930">
    <property type="entry name" value="DEXHc_cas3"/>
    <property type="match status" value="1"/>
</dbReference>
<feature type="domain" description="HD Cas3-type" evidence="11">
    <location>
        <begin position="20"/>
        <end position="236"/>
    </location>
</feature>
<dbReference type="InterPro" id="IPR014001">
    <property type="entry name" value="Helicase_ATP-bd"/>
</dbReference>
<evidence type="ECO:0000259" key="10">
    <source>
        <dbReference type="PROSITE" id="PS51192"/>
    </source>
</evidence>
<evidence type="ECO:0000313" key="13">
    <source>
        <dbReference type="Proteomes" id="UP000474676"/>
    </source>
</evidence>
<dbReference type="RefSeq" id="WP_154573557.1">
    <property type="nucleotide sequence ID" value="NZ_VUMZ01000001.1"/>
</dbReference>
<evidence type="ECO:0000256" key="2">
    <source>
        <dbReference type="ARBA" id="ARBA00009046"/>
    </source>
</evidence>
<dbReference type="NCBIfam" id="TIGR01596">
    <property type="entry name" value="cas3_HD"/>
    <property type="match status" value="1"/>
</dbReference>
<proteinExistence type="inferred from homology"/>
<comment type="similarity">
    <text evidence="2">In the central section; belongs to the CRISPR-associated helicase Cas3 family.</text>
</comment>
<evidence type="ECO:0000256" key="3">
    <source>
        <dbReference type="ARBA" id="ARBA00022722"/>
    </source>
</evidence>
<dbReference type="InterPro" id="IPR006483">
    <property type="entry name" value="CRISPR-assoc_Cas3_HD"/>
</dbReference>
<dbReference type="NCBIfam" id="TIGR01587">
    <property type="entry name" value="cas3_core"/>
    <property type="match status" value="1"/>
</dbReference>
<evidence type="ECO:0000256" key="6">
    <source>
        <dbReference type="ARBA" id="ARBA00022801"/>
    </source>
</evidence>
<keyword evidence="8" id="KW-0067">ATP-binding</keyword>
<dbReference type="GO" id="GO:0005524">
    <property type="term" value="F:ATP binding"/>
    <property type="evidence" value="ECO:0007669"/>
    <property type="project" value="UniProtKB-KW"/>
</dbReference>
<dbReference type="AlphaFoldDB" id="A0A6L5Y3R0"/>
<dbReference type="InterPro" id="IPR011545">
    <property type="entry name" value="DEAD/DEAH_box_helicase_dom"/>
</dbReference>
<organism evidence="12 13">
    <name type="scientific">Hornefia butyriciproducens</name>
    <dbReference type="NCBI Taxonomy" id="2652293"/>
    <lineage>
        <taxon>Bacteria</taxon>
        <taxon>Bacillati</taxon>
        <taxon>Bacillota</taxon>
        <taxon>Clostridia</taxon>
        <taxon>Peptostreptococcales</taxon>
        <taxon>Anaerovoracaceae</taxon>
        <taxon>Hornefia</taxon>
    </lineage>
</organism>
<keyword evidence="9" id="KW-0051">Antiviral defense</keyword>
<dbReference type="SUPFAM" id="SSF52540">
    <property type="entry name" value="P-loop containing nucleoside triphosphate hydrolases"/>
    <property type="match status" value="1"/>
</dbReference>
<sequence length="927" mass="105855">MRVLDKSVMSLWAKKEEKNGFFFWLPLMAHLEDTMNVSRWLFEHWLSDSQRELCRKGLKDMGNREAVSHDLACNLASFLGGIHDLGKATPAFQTKKGFNNSPTLDDELMCRLERAGFREITSLTLADPEKSHHSVAGEYLLKKYGLKDDIGSIVGGHHGKPVDRILDVCDQDAYTKNYFQSDDSNSEIYGQWSRVQKNIFEWVLHESGFSNVRDLPEISMPVQVIYEGLVIMADWIASNSEYFPLINIYEDCPEDQNDRFWSGMRSWVKDRPIQIDSCPEKHQLFNDRFGFDPREFQEVVYGTVDSIKKPGIVILEAPMGLGKTEAALAAAELLMAKTGSSGLFFGLPTQATSNSMFNRVEKWLESLTERYDSPQSLRLSHGKAALNDDMNRLRNPASHVNDDESGDENVFVNEWFSGRKKAMLDDFVVGTVDGFLLTALKQKHLALRHLGFSKKVIIIDEVHAYDAYMQQYLEESIKWMGAYGVPVILVSATLPPEKRKSFIEAYLRGADVKGRDMDFPPSADNYPLITYTDGENIKAQTDFSKTDDKQIQVKKLEEDKLIETISDLLESGGVLGIVVNTVKRAQELGRACKTEFGNETVEILHSSFIATDRVAKESNLVKMIGKDGMRPEKKIIIGTQVIEQSLDIDFDVMITDLCPMDLLLQRVGRLHRHKIVRPKNLEEPVLYVMGTNEQFDFNRGSEMVYGKYYLIRTQCCLPDFIRIPSDVPKLIQKVYGDFQLDLNSGQMTVYSDSKLKKDTDIKKKADKALTYRLEDPKEGINPRRNNLIRWLKNPDHSDTEEMAVAQVRDIKETIEVIAVKKIGRGYCTFRGDKDISNDIAKSEIAKEISSNTIRIPDNVTQENGISNTIEWLEEYNKKHLWEWQKQSWLKGELGIIFDENGKFTLNEKCLKYDNEYGLREVKENGKI</sequence>
<keyword evidence="3" id="KW-0540">Nuclease</keyword>
<dbReference type="InterPro" id="IPR001650">
    <property type="entry name" value="Helicase_C-like"/>
</dbReference>
<dbReference type="GO" id="GO:0003724">
    <property type="term" value="F:RNA helicase activity"/>
    <property type="evidence" value="ECO:0007669"/>
    <property type="project" value="TreeGrafter"/>
</dbReference>
<dbReference type="Pfam" id="PF18019">
    <property type="entry name" value="Cas3_HD"/>
    <property type="match status" value="1"/>
</dbReference>
<dbReference type="EMBL" id="VUMZ01000001">
    <property type="protein sequence ID" value="MST51085.1"/>
    <property type="molecule type" value="Genomic_DNA"/>
</dbReference>
<dbReference type="PANTHER" id="PTHR47963">
    <property type="entry name" value="DEAD-BOX ATP-DEPENDENT RNA HELICASE 47, MITOCHONDRIAL"/>
    <property type="match status" value="1"/>
</dbReference>
<dbReference type="Pfam" id="PF18395">
    <property type="entry name" value="Cas3_C"/>
    <property type="match status" value="1"/>
</dbReference>
<evidence type="ECO:0000256" key="8">
    <source>
        <dbReference type="ARBA" id="ARBA00022840"/>
    </source>
</evidence>
<dbReference type="InterPro" id="IPR041372">
    <property type="entry name" value="Cas3_C"/>
</dbReference>
<evidence type="ECO:0000259" key="11">
    <source>
        <dbReference type="PROSITE" id="PS51643"/>
    </source>
</evidence>
<feature type="domain" description="Helicase ATP-binding" evidence="10">
    <location>
        <begin position="304"/>
        <end position="512"/>
    </location>
</feature>
<dbReference type="InterPro" id="IPR050547">
    <property type="entry name" value="DEAD_box_RNA_helicases"/>
</dbReference>
<comment type="caution">
    <text evidence="12">The sequence shown here is derived from an EMBL/GenBank/DDBJ whole genome shotgun (WGS) entry which is preliminary data.</text>
</comment>
<dbReference type="InterPro" id="IPR038257">
    <property type="entry name" value="CRISPR-assoc_Cas3_HD_sf"/>
</dbReference>
<keyword evidence="4" id="KW-0479">Metal-binding</keyword>
<dbReference type="Pfam" id="PF00270">
    <property type="entry name" value="DEAD"/>
    <property type="match status" value="1"/>
</dbReference>
<dbReference type="Pfam" id="PF22590">
    <property type="entry name" value="Cas3-like_C_2"/>
    <property type="match status" value="1"/>
</dbReference>
<keyword evidence="7" id="KW-0347">Helicase</keyword>
<dbReference type="InterPro" id="IPR054712">
    <property type="entry name" value="Cas3-like_dom"/>
</dbReference>
<keyword evidence="5" id="KW-0547">Nucleotide-binding</keyword>
<keyword evidence="13" id="KW-1185">Reference proteome</keyword>
<dbReference type="InterPro" id="IPR006474">
    <property type="entry name" value="Helicase_Cas3_CRISPR-ass_core"/>
</dbReference>
<dbReference type="CDD" id="cd09641">
    <property type="entry name" value="Cas3''_I"/>
    <property type="match status" value="1"/>
</dbReference>
<dbReference type="GO" id="GO:0016787">
    <property type="term" value="F:hydrolase activity"/>
    <property type="evidence" value="ECO:0007669"/>
    <property type="project" value="UniProtKB-KW"/>
</dbReference>
<evidence type="ECO:0000313" key="12">
    <source>
        <dbReference type="EMBL" id="MST51085.1"/>
    </source>
</evidence>
<evidence type="ECO:0000256" key="5">
    <source>
        <dbReference type="ARBA" id="ARBA00022741"/>
    </source>
</evidence>
<protein>
    <submittedName>
        <fullName evidence="12">CRISPR-associated helicase Cas3</fullName>
    </submittedName>
</protein>
<name>A0A6L5Y3R0_9FIRM</name>
<dbReference type="GO" id="GO:0046872">
    <property type="term" value="F:metal ion binding"/>
    <property type="evidence" value="ECO:0007669"/>
    <property type="project" value="UniProtKB-KW"/>
</dbReference>
<accession>A0A6L5Y3R0</accession>
<dbReference type="SMART" id="SM00487">
    <property type="entry name" value="DEXDc"/>
    <property type="match status" value="1"/>
</dbReference>
<dbReference type="PROSITE" id="PS51192">
    <property type="entry name" value="HELICASE_ATP_BIND_1"/>
    <property type="match status" value="1"/>
</dbReference>
<dbReference type="InterPro" id="IPR027417">
    <property type="entry name" value="P-loop_NTPase"/>
</dbReference>
<dbReference type="PROSITE" id="PS51643">
    <property type="entry name" value="HD_CAS3"/>
    <property type="match status" value="1"/>
</dbReference>